<gene>
    <name evidence="1" type="ORF">QPK29_020695</name>
</gene>
<comment type="caution">
    <text evidence="1">The sequence shown here is derived from an EMBL/GenBank/DDBJ whole genome shotgun (WGS) entry which is preliminary data.</text>
</comment>
<protein>
    <submittedName>
        <fullName evidence="1">Uncharacterized protein</fullName>
    </submittedName>
</protein>
<keyword evidence="2" id="KW-1185">Reference proteome</keyword>
<proteinExistence type="predicted"/>
<sequence length="111" mass="11823">MLPTQPDAGKIIDVDRPLYSNDGFEHSFVTASSHQVVTKYAGVFGLWDRRTGQCLNAGHEDLSLSNVAPNPAVLAAQRAAAQEALARLHAQAAIEVAMDSTGDDGFSSPRM</sequence>
<name>A0ACC7MDK9_9BURK</name>
<accession>A0ACC7MDK9</accession>
<dbReference type="Proteomes" id="UP001168096">
    <property type="component" value="Unassembled WGS sequence"/>
</dbReference>
<dbReference type="EMBL" id="JASNRB020000013">
    <property type="protein sequence ID" value="MFJ1470137.1"/>
    <property type="molecule type" value="Genomic_DNA"/>
</dbReference>
<evidence type="ECO:0000313" key="2">
    <source>
        <dbReference type="Proteomes" id="UP001168096"/>
    </source>
</evidence>
<organism evidence="1 2">
    <name type="scientific">Massilia orientalis</name>
    <dbReference type="NCBI Taxonomy" id="3050128"/>
    <lineage>
        <taxon>Bacteria</taxon>
        <taxon>Pseudomonadati</taxon>
        <taxon>Pseudomonadota</taxon>
        <taxon>Betaproteobacteria</taxon>
        <taxon>Burkholderiales</taxon>
        <taxon>Oxalobacteraceae</taxon>
        <taxon>Telluria group</taxon>
        <taxon>Massilia</taxon>
    </lineage>
</organism>
<reference evidence="1" key="1">
    <citation type="submission" date="2024-11" db="EMBL/GenBank/DDBJ databases">
        <title>Description of Massilia orientalis sp. nov., isolated from rhizosphere soil of Ageratina adenophora.</title>
        <authorList>
            <person name="Wang Y."/>
        </authorList>
    </citation>
    <scope>NUCLEOTIDE SEQUENCE</scope>
    <source>
        <strain evidence="1">YIM B02787</strain>
    </source>
</reference>
<evidence type="ECO:0000313" key="1">
    <source>
        <dbReference type="EMBL" id="MFJ1470137.1"/>
    </source>
</evidence>